<sequence length="58" mass="6274">MADPAKFKSVSVSVATYKVLKFLGDGKITDADLTVSKTIESLAKKEGKKHGYKNGRSE</sequence>
<accession>X0TIX7</accession>
<reference evidence="1" key="1">
    <citation type="journal article" date="2014" name="Front. Microbiol.">
        <title>High frequency of phylogenetically diverse reductive dehalogenase-homologous genes in deep subseafloor sedimentary metagenomes.</title>
        <authorList>
            <person name="Kawai M."/>
            <person name="Futagami T."/>
            <person name="Toyoda A."/>
            <person name="Takaki Y."/>
            <person name="Nishi S."/>
            <person name="Hori S."/>
            <person name="Arai W."/>
            <person name="Tsubouchi T."/>
            <person name="Morono Y."/>
            <person name="Uchiyama I."/>
            <person name="Ito T."/>
            <person name="Fujiyama A."/>
            <person name="Inagaki F."/>
            <person name="Takami H."/>
        </authorList>
    </citation>
    <scope>NUCLEOTIDE SEQUENCE</scope>
    <source>
        <strain evidence="1">Expedition CK06-06</strain>
    </source>
</reference>
<dbReference type="EMBL" id="BARS01015684">
    <property type="protein sequence ID" value="GAF93204.1"/>
    <property type="molecule type" value="Genomic_DNA"/>
</dbReference>
<name>X0TIX7_9ZZZZ</name>
<gene>
    <name evidence="1" type="ORF">S01H1_25910</name>
</gene>
<organism evidence="1">
    <name type="scientific">marine sediment metagenome</name>
    <dbReference type="NCBI Taxonomy" id="412755"/>
    <lineage>
        <taxon>unclassified sequences</taxon>
        <taxon>metagenomes</taxon>
        <taxon>ecological metagenomes</taxon>
    </lineage>
</organism>
<dbReference type="AlphaFoldDB" id="X0TIX7"/>
<proteinExistence type="predicted"/>
<protein>
    <submittedName>
        <fullName evidence="1">Uncharacterized protein</fullName>
    </submittedName>
</protein>
<comment type="caution">
    <text evidence="1">The sequence shown here is derived from an EMBL/GenBank/DDBJ whole genome shotgun (WGS) entry which is preliminary data.</text>
</comment>
<evidence type="ECO:0000313" key="1">
    <source>
        <dbReference type="EMBL" id="GAF93204.1"/>
    </source>
</evidence>